<reference evidence="1 2" key="1">
    <citation type="submission" date="2017-07" db="EMBL/GenBank/DDBJ databases">
        <title>Flavobacterium cyanobacteriorum sp. nov., isolated from cyanobacterial aggregates in a eutrophic lake.</title>
        <authorList>
            <person name="Cai H."/>
        </authorList>
    </citation>
    <scope>NUCLEOTIDE SEQUENCE [LARGE SCALE GENOMIC DNA]</scope>
    <source>
        <strain evidence="1 2">TH021</strain>
    </source>
</reference>
<dbReference type="AlphaFoldDB" id="A0A255YUX3"/>
<evidence type="ECO:0000313" key="1">
    <source>
        <dbReference type="EMBL" id="OYQ33008.1"/>
    </source>
</evidence>
<name>A0A255YUX3_9FLAO</name>
<dbReference type="Proteomes" id="UP000216605">
    <property type="component" value="Unassembled WGS sequence"/>
</dbReference>
<accession>A0A255YUX3</accession>
<evidence type="ECO:0000313" key="2">
    <source>
        <dbReference type="Proteomes" id="UP000216605"/>
    </source>
</evidence>
<gene>
    <name evidence="1" type="ORF">CHU92_13895</name>
</gene>
<comment type="caution">
    <text evidence="1">The sequence shown here is derived from an EMBL/GenBank/DDBJ whole genome shotgun (WGS) entry which is preliminary data.</text>
</comment>
<protein>
    <submittedName>
        <fullName evidence="1">Uncharacterized protein</fullName>
    </submittedName>
</protein>
<keyword evidence="2" id="KW-1185">Reference proteome</keyword>
<dbReference type="EMBL" id="NOXV01000302">
    <property type="protein sequence ID" value="OYQ33008.1"/>
    <property type="molecule type" value="Genomic_DNA"/>
</dbReference>
<sequence>MLMCMYHFHYLQVKDTAGRARFTVPGVQQLDPPRFGSSTEYSIVDPDDILPQAHLSIFAVKQTFIKII</sequence>
<organism evidence="1 2">
    <name type="scientific">Flavobacterium cyanobacteriorum</name>
    <dbReference type="NCBI Taxonomy" id="2022802"/>
    <lineage>
        <taxon>Bacteria</taxon>
        <taxon>Pseudomonadati</taxon>
        <taxon>Bacteroidota</taxon>
        <taxon>Flavobacteriia</taxon>
        <taxon>Flavobacteriales</taxon>
        <taxon>Flavobacteriaceae</taxon>
        <taxon>Flavobacterium</taxon>
    </lineage>
</organism>
<proteinExistence type="predicted"/>